<dbReference type="EMBL" id="LAZR01002085">
    <property type="protein sequence ID" value="KKN34763.1"/>
    <property type="molecule type" value="Genomic_DNA"/>
</dbReference>
<comment type="caution">
    <text evidence="1">The sequence shown here is derived from an EMBL/GenBank/DDBJ whole genome shotgun (WGS) entry which is preliminary data.</text>
</comment>
<dbReference type="AlphaFoldDB" id="A0A0F9SZX6"/>
<name>A0A0F9SZX6_9ZZZZ</name>
<reference evidence="1" key="1">
    <citation type="journal article" date="2015" name="Nature">
        <title>Complex archaea that bridge the gap between prokaryotes and eukaryotes.</title>
        <authorList>
            <person name="Spang A."/>
            <person name="Saw J.H."/>
            <person name="Jorgensen S.L."/>
            <person name="Zaremba-Niedzwiedzka K."/>
            <person name="Martijn J."/>
            <person name="Lind A.E."/>
            <person name="van Eijk R."/>
            <person name="Schleper C."/>
            <person name="Guy L."/>
            <person name="Ettema T.J."/>
        </authorList>
    </citation>
    <scope>NUCLEOTIDE SEQUENCE</scope>
</reference>
<sequence length="200" mass="23401">MLIDFNLHEKILFFNIGRYKHASDTFFEWKSKSFQKASFFEVQLTRNAPERNIFYCITKGDIKIVYYVKNETVFSIGTEIEVQSQLIDALLEYIIEKFFYMYDESLLTNFYGDSCDIFNGFNTIIQETFKDYRNIDIIKTALITCKGCGRTLTVIIKKKLIENSSKATTPLVYIHSGHALLLYIDREYKIRGSELVSVSY</sequence>
<organism evidence="1">
    <name type="scientific">marine sediment metagenome</name>
    <dbReference type="NCBI Taxonomy" id="412755"/>
    <lineage>
        <taxon>unclassified sequences</taxon>
        <taxon>metagenomes</taxon>
        <taxon>ecological metagenomes</taxon>
    </lineage>
</organism>
<protein>
    <submittedName>
        <fullName evidence="1">Uncharacterized protein</fullName>
    </submittedName>
</protein>
<proteinExistence type="predicted"/>
<evidence type="ECO:0000313" key="1">
    <source>
        <dbReference type="EMBL" id="KKN34763.1"/>
    </source>
</evidence>
<accession>A0A0F9SZX6</accession>
<gene>
    <name evidence="1" type="ORF">LCGC14_0790360</name>
</gene>